<evidence type="ECO:0000313" key="1">
    <source>
        <dbReference type="EMBL" id="KAG2552171.1"/>
    </source>
</evidence>
<organism evidence="1 2">
    <name type="scientific">Panicum virgatum</name>
    <name type="common">Blackwell switchgrass</name>
    <dbReference type="NCBI Taxonomy" id="38727"/>
    <lineage>
        <taxon>Eukaryota</taxon>
        <taxon>Viridiplantae</taxon>
        <taxon>Streptophyta</taxon>
        <taxon>Embryophyta</taxon>
        <taxon>Tracheophyta</taxon>
        <taxon>Spermatophyta</taxon>
        <taxon>Magnoliopsida</taxon>
        <taxon>Liliopsida</taxon>
        <taxon>Poales</taxon>
        <taxon>Poaceae</taxon>
        <taxon>PACMAD clade</taxon>
        <taxon>Panicoideae</taxon>
        <taxon>Panicodae</taxon>
        <taxon>Paniceae</taxon>
        <taxon>Panicinae</taxon>
        <taxon>Panicum</taxon>
        <taxon>Panicum sect. Hiantes</taxon>
    </lineage>
</organism>
<dbReference type="Proteomes" id="UP000823388">
    <property type="component" value="Chromosome 9K"/>
</dbReference>
<gene>
    <name evidence="1" type="ORF">PVAP13_9KG434746</name>
</gene>
<protein>
    <submittedName>
        <fullName evidence="1">Uncharacterized protein</fullName>
    </submittedName>
</protein>
<dbReference type="EMBL" id="CM029053">
    <property type="protein sequence ID" value="KAG2552171.1"/>
    <property type="molecule type" value="Genomic_DNA"/>
</dbReference>
<proteinExistence type="predicted"/>
<sequence length="111" mass="12036">MDAGAAHAAALNRTSRPHGSVISVVVVVGVAAAASSPHRDAPIQEGFLSPRLVASDLLGSRCSGYRQQCERRAAVQHHERNERKQPLRVSVPASLWCCCLRETRDRVHSTT</sequence>
<keyword evidence="2" id="KW-1185">Reference proteome</keyword>
<reference evidence="1 2" key="1">
    <citation type="submission" date="2020-05" db="EMBL/GenBank/DDBJ databases">
        <title>WGS assembly of Panicum virgatum.</title>
        <authorList>
            <person name="Lovell J.T."/>
            <person name="Jenkins J."/>
            <person name="Shu S."/>
            <person name="Juenger T.E."/>
            <person name="Schmutz J."/>
        </authorList>
    </citation>
    <scope>NUCLEOTIDE SEQUENCE [LARGE SCALE GENOMIC DNA]</scope>
    <source>
        <strain evidence="2">cv. AP13</strain>
    </source>
</reference>
<dbReference type="AlphaFoldDB" id="A0A8T0NQF2"/>
<accession>A0A8T0NQF2</accession>
<name>A0A8T0NQF2_PANVG</name>
<evidence type="ECO:0000313" key="2">
    <source>
        <dbReference type="Proteomes" id="UP000823388"/>
    </source>
</evidence>
<comment type="caution">
    <text evidence="1">The sequence shown here is derived from an EMBL/GenBank/DDBJ whole genome shotgun (WGS) entry which is preliminary data.</text>
</comment>